<accession>A0ABW5YEZ9</accession>
<feature type="transmembrane region" description="Helical" evidence="6">
    <location>
        <begin position="156"/>
        <end position="176"/>
    </location>
</feature>
<protein>
    <submittedName>
        <fullName evidence="7">Lipopolysaccharide biosynthesis protein</fullName>
    </submittedName>
</protein>
<dbReference type="PANTHER" id="PTHR30250">
    <property type="entry name" value="PST FAMILY PREDICTED COLANIC ACID TRANSPORTER"/>
    <property type="match status" value="1"/>
</dbReference>
<name>A0ABW5YEZ9_9SPHI</name>
<evidence type="ECO:0000256" key="6">
    <source>
        <dbReference type="SAM" id="Phobius"/>
    </source>
</evidence>
<sequence length="465" mass="52615">MANAYVYYKKKIALQVDRLNKLLKLNDSKSKTVVLNAFYSIFIKVLNVSVNFLTIPLVLTFLSVTQYGIWLTLTAVLGWFSLFDLGFGNGLRNHLTIAVAKGDFEKGRIYVSTTYAALSIIFGSLIVIFLCIHPFINWVKVFNAPVSMEYDLNNAVLFAICFLFVQFVVRLINTVLLSFQRAAMADLTNALVQVVILIGLFLLKSSNYNSLTAVAVVYSLSPIIIFFVFTFYLFFRPYHLIRPSISFVKRSYVSKLIKLGINFFVIQIAALVLFASDNFIIAQLFAPAQVTTYNVAYKYFSIASIFFTIILTPVWSMTTQAYVEKDWTWIVDSMKKLKFVWAGLLVGGLLQMGVATPLYKIWTNNKVLVPFQLSLIMFLYFVTTNWCSIYSNFLNGVGKIKIQLLCGVIGMVFNVPFAIFLAKYCKLGIIGIPLATISTMIFANIVNLIQYNKIINNNAHGIWNK</sequence>
<keyword evidence="2" id="KW-1003">Cell membrane</keyword>
<feature type="transmembrane region" description="Helical" evidence="6">
    <location>
        <begin position="215"/>
        <end position="235"/>
    </location>
</feature>
<evidence type="ECO:0000256" key="3">
    <source>
        <dbReference type="ARBA" id="ARBA00022692"/>
    </source>
</evidence>
<feature type="transmembrane region" description="Helical" evidence="6">
    <location>
        <begin position="296"/>
        <end position="318"/>
    </location>
</feature>
<feature type="transmembrane region" description="Helical" evidence="6">
    <location>
        <begin position="67"/>
        <end position="88"/>
    </location>
</feature>
<reference evidence="8" key="1">
    <citation type="journal article" date="2019" name="Int. J. Syst. Evol. Microbiol.">
        <title>The Global Catalogue of Microorganisms (GCM) 10K type strain sequencing project: providing services to taxonomists for standard genome sequencing and annotation.</title>
        <authorList>
            <consortium name="The Broad Institute Genomics Platform"/>
            <consortium name="The Broad Institute Genome Sequencing Center for Infectious Disease"/>
            <person name="Wu L."/>
            <person name="Ma J."/>
        </authorList>
    </citation>
    <scope>NUCLEOTIDE SEQUENCE [LARGE SCALE GENOMIC DNA]</scope>
    <source>
        <strain evidence="8">KCTC 22437</strain>
    </source>
</reference>
<feature type="transmembrane region" description="Helical" evidence="6">
    <location>
        <begin position="402"/>
        <end position="421"/>
    </location>
</feature>
<evidence type="ECO:0000256" key="5">
    <source>
        <dbReference type="ARBA" id="ARBA00023136"/>
    </source>
</evidence>
<keyword evidence="5 6" id="KW-0472">Membrane</keyword>
<feature type="transmembrane region" description="Helical" evidence="6">
    <location>
        <begin position="109"/>
        <end position="136"/>
    </location>
</feature>
<keyword evidence="4 6" id="KW-1133">Transmembrane helix</keyword>
<proteinExistence type="predicted"/>
<feature type="transmembrane region" description="Helical" evidence="6">
    <location>
        <begin position="183"/>
        <end position="203"/>
    </location>
</feature>
<dbReference type="Pfam" id="PF01943">
    <property type="entry name" value="Polysacc_synt"/>
    <property type="match status" value="1"/>
</dbReference>
<comment type="caution">
    <text evidence="7">The sequence shown here is derived from an EMBL/GenBank/DDBJ whole genome shotgun (WGS) entry which is preliminary data.</text>
</comment>
<dbReference type="InterPro" id="IPR002797">
    <property type="entry name" value="Polysacc_synth"/>
</dbReference>
<evidence type="ECO:0000313" key="7">
    <source>
        <dbReference type="EMBL" id="MFD2873846.1"/>
    </source>
</evidence>
<dbReference type="Proteomes" id="UP001597557">
    <property type="component" value="Unassembled WGS sequence"/>
</dbReference>
<keyword evidence="8" id="KW-1185">Reference proteome</keyword>
<feature type="transmembrane region" description="Helical" evidence="6">
    <location>
        <begin position="339"/>
        <end position="359"/>
    </location>
</feature>
<organism evidence="7 8">
    <name type="scientific">Mucilaginibacter ximonensis</name>
    <dbReference type="NCBI Taxonomy" id="538021"/>
    <lineage>
        <taxon>Bacteria</taxon>
        <taxon>Pseudomonadati</taxon>
        <taxon>Bacteroidota</taxon>
        <taxon>Sphingobacteriia</taxon>
        <taxon>Sphingobacteriales</taxon>
        <taxon>Sphingobacteriaceae</taxon>
        <taxon>Mucilaginibacter</taxon>
    </lineage>
</organism>
<feature type="transmembrane region" description="Helical" evidence="6">
    <location>
        <begin position="33"/>
        <end position="55"/>
    </location>
</feature>
<evidence type="ECO:0000256" key="1">
    <source>
        <dbReference type="ARBA" id="ARBA00004651"/>
    </source>
</evidence>
<feature type="transmembrane region" description="Helical" evidence="6">
    <location>
        <begin position="427"/>
        <end position="449"/>
    </location>
</feature>
<comment type="subcellular location">
    <subcellularLocation>
        <location evidence="1">Cell membrane</location>
        <topology evidence="1">Multi-pass membrane protein</topology>
    </subcellularLocation>
</comment>
<gene>
    <name evidence="7" type="ORF">ACFS5N_15300</name>
</gene>
<dbReference type="InterPro" id="IPR050833">
    <property type="entry name" value="Poly_Biosynth_Transport"/>
</dbReference>
<feature type="transmembrane region" description="Helical" evidence="6">
    <location>
        <begin position="256"/>
        <end position="276"/>
    </location>
</feature>
<dbReference type="EMBL" id="JBHUPD010000003">
    <property type="protein sequence ID" value="MFD2873846.1"/>
    <property type="molecule type" value="Genomic_DNA"/>
</dbReference>
<feature type="transmembrane region" description="Helical" evidence="6">
    <location>
        <begin position="371"/>
        <end position="390"/>
    </location>
</feature>
<evidence type="ECO:0000313" key="8">
    <source>
        <dbReference type="Proteomes" id="UP001597557"/>
    </source>
</evidence>
<dbReference type="PANTHER" id="PTHR30250:SF11">
    <property type="entry name" value="O-ANTIGEN TRANSPORTER-RELATED"/>
    <property type="match status" value="1"/>
</dbReference>
<evidence type="ECO:0000256" key="4">
    <source>
        <dbReference type="ARBA" id="ARBA00022989"/>
    </source>
</evidence>
<evidence type="ECO:0000256" key="2">
    <source>
        <dbReference type="ARBA" id="ARBA00022475"/>
    </source>
</evidence>
<dbReference type="RefSeq" id="WP_377187375.1">
    <property type="nucleotide sequence ID" value="NZ_JBHUPD010000003.1"/>
</dbReference>
<keyword evidence="3 6" id="KW-0812">Transmembrane</keyword>